<dbReference type="Gene3D" id="3.40.190.10">
    <property type="entry name" value="Periplasmic binding protein-like II"/>
    <property type="match status" value="2"/>
</dbReference>
<name>A0A1M5SN71_9FIRM</name>
<dbReference type="GO" id="GO:0015888">
    <property type="term" value="P:thiamine transport"/>
    <property type="evidence" value="ECO:0007669"/>
    <property type="project" value="TreeGrafter"/>
</dbReference>
<dbReference type="SUPFAM" id="SSF53850">
    <property type="entry name" value="Periplasmic binding protein-like II"/>
    <property type="match status" value="1"/>
</dbReference>
<dbReference type="InterPro" id="IPR038062">
    <property type="entry name" value="ScdA-like_N_sf"/>
</dbReference>
<protein>
    <submittedName>
        <fullName evidence="3">ABC-type Fe3+ transport system, substrate-binding protein</fullName>
    </submittedName>
</protein>
<dbReference type="Pfam" id="PF08984">
    <property type="entry name" value="DUF1858"/>
    <property type="match status" value="1"/>
</dbReference>
<reference evidence="3 4" key="1">
    <citation type="submission" date="2016-11" db="EMBL/GenBank/DDBJ databases">
        <authorList>
            <person name="Jaros S."/>
            <person name="Januszkiewicz K."/>
            <person name="Wedrychowicz H."/>
        </authorList>
    </citation>
    <scope>NUCLEOTIDE SEQUENCE [LARGE SCALE GENOMIC DNA]</scope>
    <source>
        <strain evidence="3 4">DSM 13106</strain>
    </source>
</reference>
<dbReference type="AlphaFoldDB" id="A0A1M5SN71"/>
<evidence type="ECO:0000313" key="3">
    <source>
        <dbReference type="EMBL" id="SHH39718.1"/>
    </source>
</evidence>
<dbReference type="SUPFAM" id="SSF140683">
    <property type="entry name" value="SP0561-like"/>
    <property type="match status" value="1"/>
</dbReference>
<organism evidence="3 4">
    <name type="scientific">Sporanaerobacter acetigenes DSM 13106</name>
    <dbReference type="NCBI Taxonomy" id="1123281"/>
    <lineage>
        <taxon>Bacteria</taxon>
        <taxon>Bacillati</taxon>
        <taxon>Bacillota</taxon>
        <taxon>Tissierellia</taxon>
        <taxon>Tissierellales</taxon>
        <taxon>Sporanaerobacteraceae</taxon>
        <taxon>Sporanaerobacter</taxon>
    </lineage>
</organism>
<gene>
    <name evidence="3" type="ORF">SAMN02745180_00217</name>
</gene>
<feature type="domain" description="DUF1858" evidence="2">
    <location>
        <begin position="6"/>
        <end position="63"/>
    </location>
</feature>
<dbReference type="EMBL" id="FQXR01000002">
    <property type="protein sequence ID" value="SHH39718.1"/>
    <property type="molecule type" value="Genomic_DNA"/>
</dbReference>
<keyword evidence="4" id="KW-1185">Reference proteome</keyword>
<dbReference type="PANTHER" id="PTHR30006:SF2">
    <property type="entry name" value="ABC TRANSPORTER SUBSTRATE-BINDING PROTEIN"/>
    <property type="match status" value="1"/>
</dbReference>
<keyword evidence="1" id="KW-0732">Signal</keyword>
<evidence type="ECO:0000259" key="2">
    <source>
        <dbReference type="Pfam" id="PF08984"/>
    </source>
</evidence>
<dbReference type="InterPro" id="IPR015077">
    <property type="entry name" value="DUF1858"/>
</dbReference>
<dbReference type="PANTHER" id="PTHR30006">
    <property type="entry name" value="THIAMINE-BINDING PERIPLASMIC PROTEIN-RELATED"/>
    <property type="match status" value="1"/>
</dbReference>
<evidence type="ECO:0000313" key="4">
    <source>
        <dbReference type="Proteomes" id="UP000184389"/>
    </source>
</evidence>
<dbReference type="OrthoDB" id="9766989at2"/>
<dbReference type="GO" id="GO:0030976">
    <property type="term" value="F:thiamine pyrophosphate binding"/>
    <property type="evidence" value="ECO:0007669"/>
    <property type="project" value="TreeGrafter"/>
</dbReference>
<dbReference type="STRING" id="1123281.SAMN02745180_00217"/>
<proteinExistence type="predicted"/>
<sequence>MGRYFNENDSIYDITEKYPELLDLFASNGFEHMKDESMRKTMGKTISLKMALAMKKINIDTFVDRMVEIIEENRKTVDESLILSNRNMDADVKIDGVLPCPVRIPLMDAFGKWMEEEGKSLNISVDYELKSASAGVDWIKDALEKAETEEVLSDIFISAGFDLFFDTNLMGKFKSKGVFKDMTGFDRFNSDFDNEYIDLKDPARQYSIIGVVPAVFLLNTEELNGREMPRSWEDILSPEFENTVSLPIGDFDLFNSILLNIYKKYGEEGIEKLGKSLQRGMHPSEMVKSHMKSSEKPAVTIMPYFFTKMIKRGSPMVAVWPSDGAIISPIFLLSKNSNSEKVKPFVEFFSSKAVGEILAHNGRFPSTHPEVDNMISKEHKYMWLGWDYINSNNIGELIHKCENIFNRAVEER</sequence>
<dbReference type="GO" id="GO:0030288">
    <property type="term" value="C:outer membrane-bounded periplasmic space"/>
    <property type="evidence" value="ECO:0007669"/>
    <property type="project" value="TreeGrafter"/>
</dbReference>
<accession>A0A1M5SN71</accession>
<dbReference type="RefSeq" id="WP_072742682.1">
    <property type="nucleotide sequence ID" value="NZ_FQXR01000002.1"/>
</dbReference>
<dbReference type="Pfam" id="PF13343">
    <property type="entry name" value="SBP_bac_6"/>
    <property type="match status" value="1"/>
</dbReference>
<dbReference type="Gene3D" id="1.10.3910.10">
    <property type="entry name" value="SP0561-like"/>
    <property type="match status" value="1"/>
</dbReference>
<evidence type="ECO:0000256" key="1">
    <source>
        <dbReference type="ARBA" id="ARBA00022729"/>
    </source>
</evidence>
<dbReference type="GO" id="GO:0030975">
    <property type="term" value="F:thiamine binding"/>
    <property type="evidence" value="ECO:0007669"/>
    <property type="project" value="TreeGrafter"/>
</dbReference>
<dbReference type="Proteomes" id="UP000184389">
    <property type="component" value="Unassembled WGS sequence"/>
</dbReference>